<dbReference type="EMBL" id="AZAC01000004">
    <property type="protein sequence ID" value="KIX15224.1"/>
    <property type="molecule type" value="Genomic_DNA"/>
</dbReference>
<dbReference type="PANTHER" id="PTHR35446">
    <property type="entry name" value="SI:CH211-175M2.5"/>
    <property type="match status" value="1"/>
</dbReference>
<dbReference type="AlphaFoldDB" id="A0A0D2JAR2"/>
<organism evidence="1 2">
    <name type="scientific">Dethiosulfatarculus sandiegensis</name>
    <dbReference type="NCBI Taxonomy" id="1429043"/>
    <lineage>
        <taxon>Bacteria</taxon>
        <taxon>Pseudomonadati</taxon>
        <taxon>Thermodesulfobacteriota</taxon>
        <taxon>Desulfarculia</taxon>
        <taxon>Desulfarculales</taxon>
        <taxon>Desulfarculaceae</taxon>
        <taxon>Dethiosulfatarculus</taxon>
    </lineage>
</organism>
<evidence type="ECO:0000313" key="2">
    <source>
        <dbReference type="Proteomes" id="UP000032233"/>
    </source>
</evidence>
<proteinExistence type="predicted"/>
<dbReference type="PANTHER" id="PTHR35446:SF2">
    <property type="entry name" value="CARBOXYMUCONOLACTONE DECARBOXYLASE-LIKE DOMAIN-CONTAINING PROTEIN"/>
    <property type="match status" value="1"/>
</dbReference>
<dbReference type="STRING" id="1429043.X474_05190"/>
<dbReference type="RefSeq" id="WP_044347097.1">
    <property type="nucleotide sequence ID" value="NZ_AZAC01000004.1"/>
</dbReference>
<sequence>MFHLKTTPPTEATGDLAKIYAMFPKEVGVPEPFEMLSASPELIRIQAMNMGHFVHHKSLNPHVLALIRFLIATDRKLDYCINLNKGMLKRAGMTDEDFDDVLKDTARAPLEKRENQLVDFVRKTVSAPSYASDEKIQALRDQGWKDGDIFDALHHGTSMVALSILFTALRK</sequence>
<gene>
    <name evidence="1" type="ORF">X474_05190</name>
</gene>
<comment type="caution">
    <text evidence="1">The sequence shown here is derived from an EMBL/GenBank/DDBJ whole genome shotgun (WGS) entry which is preliminary data.</text>
</comment>
<evidence type="ECO:0008006" key="3">
    <source>
        <dbReference type="Google" id="ProtNLM"/>
    </source>
</evidence>
<evidence type="ECO:0000313" key="1">
    <source>
        <dbReference type="EMBL" id="KIX15224.1"/>
    </source>
</evidence>
<protein>
    <recommendedName>
        <fullName evidence="3">Carboxymuconolactone decarboxylase-like domain-containing protein</fullName>
    </recommendedName>
</protein>
<accession>A0A0D2JAR2</accession>
<dbReference type="InterPro" id="IPR029032">
    <property type="entry name" value="AhpD-like"/>
</dbReference>
<reference evidence="1 2" key="1">
    <citation type="submission" date="2013-11" db="EMBL/GenBank/DDBJ databases">
        <title>Metagenomic analysis of a methanogenic consortium involved in long chain n-alkane degradation.</title>
        <authorList>
            <person name="Davidova I.A."/>
            <person name="Callaghan A.V."/>
            <person name="Wawrik B."/>
            <person name="Pruitt S."/>
            <person name="Marks C."/>
            <person name="Duncan K.E."/>
            <person name="Suflita J.M."/>
        </authorList>
    </citation>
    <scope>NUCLEOTIDE SEQUENCE [LARGE SCALE GENOMIC DNA]</scope>
    <source>
        <strain evidence="1 2">SPR</strain>
    </source>
</reference>
<name>A0A0D2JAR2_9BACT</name>
<dbReference type="Gene3D" id="1.20.1290.10">
    <property type="entry name" value="AhpD-like"/>
    <property type="match status" value="1"/>
</dbReference>
<dbReference type="OrthoDB" id="5432305at2"/>
<keyword evidence="2" id="KW-1185">Reference proteome</keyword>
<dbReference type="InParanoid" id="A0A0D2JAR2"/>
<dbReference type="SUPFAM" id="SSF69118">
    <property type="entry name" value="AhpD-like"/>
    <property type="match status" value="1"/>
</dbReference>
<dbReference type="Proteomes" id="UP000032233">
    <property type="component" value="Unassembled WGS sequence"/>
</dbReference>